<evidence type="ECO:0000256" key="8">
    <source>
        <dbReference type="SAM" id="MobiDB-lite"/>
    </source>
</evidence>
<dbReference type="EMBL" id="AP014938">
    <property type="protein sequence ID" value="BAS19375.1"/>
    <property type="molecule type" value="Genomic_DNA"/>
</dbReference>
<feature type="transmembrane region" description="Helical" evidence="9">
    <location>
        <begin position="352"/>
        <end position="372"/>
    </location>
</feature>
<evidence type="ECO:0008006" key="12">
    <source>
        <dbReference type="Google" id="ProtNLM"/>
    </source>
</evidence>
<feature type="transmembrane region" description="Helical" evidence="9">
    <location>
        <begin position="321"/>
        <end position="345"/>
    </location>
</feature>
<feature type="compositionally biased region" description="Polar residues" evidence="8">
    <location>
        <begin position="26"/>
        <end position="44"/>
    </location>
</feature>
<dbReference type="AlphaFoldDB" id="A0A0K2RX57"/>
<dbReference type="RefSeq" id="WP_060823635.1">
    <property type="nucleotide sequence ID" value="NZ_AP014938.1"/>
</dbReference>
<evidence type="ECO:0000256" key="7">
    <source>
        <dbReference type="ARBA" id="ARBA00023136"/>
    </source>
</evidence>
<sequence>MSEKKASAAHEETTSSHETRKKESLTDQLTETFSEITESISQVRSNRRRASMPPTDTIPVVPAASEDVPPAPKVVGNGKTSMMHNPVAFGFLMTVGVGLALLAYYIFNNVGALVGWVTGAIFIALGLDPIVRRLESWGIKRGIGVIAVLAGFAGAVTGLVMTIGPVISEQASKFVQYAPGIYQNTIDSDWYHELDQRFSISTWVNENVPKFLESTFSSSQVNSFMSSLVTAGSTLAQSVTGVIIVLFLSLYFLTSMDTIKAWGVRLAPASKRVRVKYITDKITESVGNYVMGQAMVAILNALFAFFIMLFLGFSFPQLMALVVMILAFIPLVGGVIALVLTSLILLTQDWSLALWFAVAYFLYLQVEAYLISPRIMARAVSVPAGVAIISVAAGGALWGVLGALIAIPVAASMLILVREVFIPRQDQL</sequence>
<keyword evidence="7 9" id="KW-0472">Membrane</keyword>
<feature type="transmembrane region" description="Helical" evidence="9">
    <location>
        <begin position="143"/>
        <end position="167"/>
    </location>
</feature>
<feature type="transmembrane region" description="Helical" evidence="9">
    <location>
        <begin position="113"/>
        <end position="131"/>
    </location>
</feature>
<evidence type="ECO:0000256" key="1">
    <source>
        <dbReference type="ARBA" id="ARBA00004651"/>
    </source>
</evidence>
<feature type="region of interest" description="Disordered" evidence="8">
    <location>
        <begin position="1"/>
        <end position="63"/>
    </location>
</feature>
<keyword evidence="5 9" id="KW-0812">Transmembrane</keyword>
<proteinExistence type="inferred from homology"/>
<evidence type="ECO:0000256" key="3">
    <source>
        <dbReference type="ARBA" id="ARBA00022448"/>
    </source>
</evidence>
<gene>
    <name evidence="10" type="ORF">RM6536_0128</name>
</gene>
<evidence type="ECO:0000256" key="9">
    <source>
        <dbReference type="SAM" id="Phobius"/>
    </source>
</evidence>
<organism evidence="10">
    <name type="scientific">Rothia mucilaginosa</name>
    <dbReference type="NCBI Taxonomy" id="43675"/>
    <lineage>
        <taxon>Bacteria</taxon>
        <taxon>Bacillati</taxon>
        <taxon>Actinomycetota</taxon>
        <taxon>Actinomycetes</taxon>
        <taxon>Micrococcales</taxon>
        <taxon>Micrococcaceae</taxon>
        <taxon>Rothia</taxon>
    </lineage>
</organism>
<dbReference type="InterPro" id="IPR002549">
    <property type="entry name" value="AI-2E-like"/>
</dbReference>
<reference evidence="11" key="1">
    <citation type="submission" date="2015-08" db="EMBL/GenBank/DDBJ databases">
        <title>Complete genome sequence of Rothia mucilaginosa strain NUM-Rm6536.</title>
        <authorList>
            <person name="Nambu T."/>
        </authorList>
    </citation>
    <scope>NUCLEOTIDE SEQUENCE [LARGE SCALE GENOMIC DNA]</scope>
    <source>
        <strain evidence="11">NUM-Rm6536</strain>
    </source>
</reference>
<evidence type="ECO:0000313" key="10">
    <source>
        <dbReference type="EMBL" id="BAS19375.1"/>
    </source>
</evidence>
<dbReference type="PATRIC" id="fig|43675.28.peg.132"/>
<name>A0A0K2RX57_9MICC</name>
<keyword evidence="3" id="KW-0813">Transport</keyword>
<keyword evidence="4" id="KW-1003">Cell membrane</keyword>
<evidence type="ECO:0000256" key="2">
    <source>
        <dbReference type="ARBA" id="ARBA00009773"/>
    </source>
</evidence>
<evidence type="ECO:0000256" key="4">
    <source>
        <dbReference type="ARBA" id="ARBA00022475"/>
    </source>
</evidence>
<comment type="subcellular location">
    <subcellularLocation>
        <location evidence="1">Cell membrane</location>
        <topology evidence="1">Multi-pass membrane protein</topology>
    </subcellularLocation>
</comment>
<feature type="transmembrane region" description="Helical" evidence="9">
    <location>
        <begin position="235"/>
        <end position="253"/>
    </location>
</feature>
<dbReference type="PANTHER" id="PTHR21716:SF53">
    <property type="entry name" value="PERMEASE PERM-RELATED"/>
    <property type="match status" value="1"/>
</dbReference>
<feature type="compositionally biased region" description="Basic and acidic residues" evidence="8">
    <location>
        <begin position="1"/>
        <end position="25"/>
    </location>
</feature>
<feature type="transmembrane region" description="Helical" evidence="9">
    <location>
        <begin position="294"/>
        <end position="315"/>
    </location>
</feature>
<comment type="similarity">
    <text evidence="2">Belongs to the autoinducer-2 exporter (AI-2E) (TC 2.A.86) family.</text>
</comment>
<evidence type="ECO:0000313" key="11">
    <source>
        <dbReference type="Proteomes" id="UP000066203"/>
    </source>
</evidence>
<evidence type="ECO:0000256" key="6">
    <source>
        <dbReference type="ARBA" id="ARBA00022989"/>
    </source>
</evidence>
<dbReference type="Pfam" id="PF01594">
    <property type="entry name" value="AI-2E_transport"/>
    <property type="match status" value="1"/>
</dbReference>
<feature type="transmembrane region" description="Helical" evidence="9">
    <location>
        <begin position="384"/>
        <end position="417"/>
    </location>
</feature>
<evidence type="ECO:0000256" key="5">
    <source>
        <dbReference type="ARBA" id="ARBA00022692"/>
    </source>
</evidence>
<dbReference type="Proteomes" id="UP000066203">
    <property type="component" value="Chromosome"/>
</dbReference>
<dbReference type="GO" id="GO:0005886">
    <property type="term" value="C:plasma membrane"/>
    <property type="evidence" value="ECO:0007669"/>
    <property type="project" value="UniProtKB-SubCell"/>
</dbReference>
<keyword evidence="6 9" id="KW-1133">Transmembrane helix</keyword>
<dbReference type="PANTHER" id="PTHR21716">
    <property type="entry name" value="TRANSMEMBRANE PROTEIN"/>
    <property type="match status" value="1"/>
</dbReference>
<accession>A0A0K2RX57</accession>
<protein>
    <recommendedName>
        <fullName evidence="12">AI-2E family transporter</fullName>
    </recommendedName>
</protein>
<feature type="transmembrane region" description="Helical" evidence="9">
    <location>
        <begin position="87"/>
        <end position="107"/>
    </location>
</feature>